<comment type="similarity">
    <text evidence="2">Belongs to the metallo-dependent hydrolases superfamily. Peptidase M19 family.</text>
</comment>
<feature type="compositionally biased region" description="Gly residues" evidence="3">
    <location>
        <begin position="306"/>
        <end position="325"/>
    </location>
</feature>
<evidence type="ECO:0000256" key="4">
    <source>
        <dbReference type="SAM" id="Phobius"/>
    </source>
</evidence>
<keyword evidence="6" id="KW-1185">Reference proteome</keyword>
<dbReference type="GO" id="GO:0070573">
    <property type="term" value="F:metallodipeptidase activity"/>
    <property type="evidence" value="ECO:0007669"/>
    <property type="project" value="InterPro"/>
</dbReference>
<comment type="caution">
    <text evidence="5">The sequence shown here is derived from an EMBL/GenBank/DDBJ whole genome shotgun (WGS) entry which is preliminary data.</text>
</comment>
<comment type="catalytic activity">
    <reaction evidence="2">
        <text>an L-aminoacyl-L-amino acid + H2O = 2 an L-alpha-amino acid</text>
        <dbReference type="Rhea" id="RHEA:48940"/>
        <dbReference type="ChEBI" id="CHEBI:15377"/>
        <dbReference type="ChEBI" id="CHEBI:59869"/>
        <dbReference type="ChEBI" id="CHEBI:77460"/>
        <dbReference type="EC" id="3.4.13.19"/>
    </reaction>
</comment>
<keyword evidence="2" id="KW-0482">Metalloprotease</keyword>
<comment type="cofactor">
    <cofactor evidence="2">
        <name>Zn(2+)</name>
        <dbReference type="ChEBI" id="CHEBI:29105"/>
    </cofactor>
</comment>
<dbReference type="SUPFAM" id="SSF51556">
    <property type="entry name" value="Metallo-dependent hydrolases"/>
    <property type="match status" value="1"/>
</dbReference>
<name>A0AAE0LVZ5_9PEZI</name>
<accession>A0AAE0LVZ5</accession>
<dbReference type="InterPro" id="IPR008257">
    <property type="entry name" value="Pept_M19"/>
</dbReference>
<dbReference type="CDD" id="cd01301">
    <property type="entry name" value="rDP_like"/>
    <property type="match status" value="1"/>
</dbReference>
<keyword evidence="2" id="KW-0378">Hydrolase</keyword>
<dbReference type="AlphaFoldDB" id="A0AAE0LVZ5"/>
<evidence type="ECO:0000256" key="3">
    <source>
        <dbReference type="SAM" id="MobiDB-lite"/>
    </source>
</evidence>
<dbReference type="Gene3D" id="3.20.20.140">
    <property type="entry name" value="Metal-dependent hydrolases"/>
    <property type="match status" value="1"/>
</dbReference>
<evidence type="ECO:0000256" key="2">
    <source>
        <dbReference type="RuleBase" id="RU341113"/>
    </source>
</evidence>
<dbReference type="GO" id="GO:0006508">
    <property type="term" value="P:proteolysis"/>
    <property type="evidence" value="ECO:0007669"/>
    <property type="project" value="UniProtKB-KW"/>
</dbReference>
<keyword evidence="4" id="KW-0812">Transmembrane</keyword>
<keyword evidence="4" id="KW-1133">Transmembrane helix</keyword>
<evidence type="ECO:0000256" key="1">
    <source>
        <dbReference type="ARBA" id="ARBA00022997"/>
    </source>
</evidence>
<proteinExistence type="inferred from homology"/>
<dbReference type="GO" id="GO:0046872">
    <property type="term" value="F:metal ion binding"/>
    <property type="evidence" value="ECO:0007669"/>
    <property type="project" value="UniProtKB-UniRule"/>
</dbReference>
<gene>
    <name evidence="5" type="ORF">B0H64DRAFT_99525</name>
</gene>
<keyword evidence="2" id="KW-0862">Zinc</keyword>
<keyword evidence="2" id="KW-0645">Protease</keyword>
<evidence type="ECO:0000313" key="6">
    <source>
        <dbReference type="Proteomes" id="UP001278766"/>
    </source>
</evidence>
<dbReference type="InterPro" id="IPR032466">
    <property type="entry name" value="Metal_Hydrolase"/>
</dbReference>
<dbReference type="Proteomes" id="UP001278766">
    <property type="component" value="Unassembled WGS sequence"/>
</dbReference>
<dbReference type="PANTHER" id="PTHR10443">
    <property type="entry name" value="MICROSOMAL DIPEPTIDASE"/>
    <property type="match status" value="1"/>
</dbReference>
<keyword evidence="4" id="KW-0472">Membrane</keyword>
<feature type="transmembrane region" description="Helical" evidence="4">
    <location>
        <begin position="34"/>
        <end position="52"/>
    </location>
</feature>
<dbReference type="EMBL" id="JAUEPN010000002">
    <property type="protein sequence ID" value="KAK3299405.1"/>
    <property type="molecule type" value="Genomic_DNA"/>
</dbReference>
<dbReference type="RefSeq" id="XP_062662919.1">
    <property type="nucleotide sequence ID" value="XM_062809073.1"/>
</dbReference>
<reference evidence="5" key="2">
    <citation type="submission" date="2023-06" db="EMBL/GenBank/DDBJ databases">
        <authorList>
            <consortium name="Lawrence Berkeley National Laboratory"/>
            <person name="Haridas S."/>
            <person name="Hensen N."/>
            <person name="Bonometti L."/>
            <person name="Westerberg I."/>
            <person name="Brannstrom I.O."/>
            <person name="Guillou S."/>
            <person name="Cros-Aarteil S."/>
            <person name="Calhoun S."/>
            <person name="Kuo A."/>
            <person name="Mondo S."/>
            <person name="Pangilinan J."/>
            <person name="Riley R."/>
            <person name="Labutti K."/>
            <person name="Andreopoulos B."/>
            <person name="Lipzen A."/>
            <person name="Chen C."/>
            <person name="Yanf M."/>
            <person name="Daum C."/>
            <person name="Ng V."/>
            <person name="Clum A."/>
            <person name="Steindorff A."/>
            <person name="Ohm R."/>
            <person name="Martin F."/>
            <person name="Silar P."/>
            <person name="Natvig D."/>
            <person name="Lalanne C."/>
            <person name="Gautier V."/>
            <person name="Ament-Velasquez S.L."/>
            <person name="Kruys A."/>
            <person name="Hutchinson M.I."/>
            <person name="Powell A.J."/>
            <person name="Barry K."/>
            <person name="Miller A.N."/>
            <person name="Grigoriev I.V."/>
            <person name="Debuchy R."/>
            <person name="Gladieux P."/>
            <person name="Thoren M.H."/>
            <person name="Johannesson H."/>
        </authorList>
    </citation>
    <scope>NUCLEOTIDE SEQUENCE</scope>
    <source>
        <strain evidence="5">CBS 168.71</strain>
    </source>
</reference>
<keyword evidence="2" id="KW-0479">Metal-binding</keyword>
<dbReference type="EC" id="3.4.13.19" evidence="2"/>
<dbReference type="PANTHER" id="PTHR10443:SF12">
    <property type="entry name" value="DIPEPTIDASE"/>
    <property type="match status" value="1"/>
</dbReference>
<dbReference type="Pfam" id="PF01244">
    <property type="entry name" value="Peptidase_M19"/>
    <property type="match status" value="1"/>
</dbReference>
<sequence length="508" mass="55399">MKTNPELPGPVGRAELKSGDPAVTGGARRKAGKAVLYVILPLVLFASFIRLFPVHSVCIGKFRPTKPKTIDERVEQILRHTPLIDGHNDLAIFIRAFYNNHIYNETFSEPFAQGGLPGHVDIPRLQAGMNGGAFWSVFWPCPVNGTDFSDENYHSTVQQTLQQIDLLARLRHSHPSVFSPPTLTSTEALHRFRHSQHNNHHHHHHGHPQLISPLGIEGLHQIGNSAAVLRQFHALGVRYATLTHNCGNRFADAALHERPLRRAAPFWGGLSPAGRRLVREMNRLGMIVDLAHTSVDTMLDVLGGGGGGGEGWEGSGDGGGGGGGGDDGEGWEGSEAPVVFSHSSAYALCPHPRNVPDEVLDLVGRKRGLVMVNFNPDFISCVEAPDRDDGLPEFYAKNATLQQVARHVLYIGERIGFDHVGLGSDFAGIVHVPEGLEDVSKFPDLVAELLRQGVSDRDAAKVVGGNMLRVWGEVEAVAQEMQKRGEPVLEDELPSLWSPGYRGTEKEL</sequence>
<feature type="region of interest" description="Disordered" evidence="3">
    <location>
        <begin position="306"/>
        <end position="334"/>
    </location>
</feature>
<reference evidence="5" key="1">
    <citation type="journal article" date="2023" name="Mol. Phylogenet. Evol.">
        <title>Genome-scale phylogeny and comparative genomics of the fungal order Sordariales.</title>
        <authorList>
            <person name="Hensen N."/>
            <person name="Bonometti L."/>
            <person name="Westerberg I."/>
            <person name="Brannstrom I.O."/>
            <person name="Guillou S."/>
            <person name="Cros-Aarteil S."/>
            <person name="Calhoun S."/>
            <person name="Haridas S."/>
            <person name="Kuo A."/>
            <person name="Mondo S."/>
            <person name="Pangilinan J."/>
            <person name="Riley R."/>
            <person name="LaButti K."/>
            <person name="Andreopoulos B."/>
            <person name="Lipzen A."/>
            <person name="Chen C."/>
            <person name="Yan M."/>
            <person name="Daum C."/>
            <person name="Ng V."/>
            <person name="Clum A."/>
            <person name="Steindorff A."/>
            <person name="Ohm R.A."/>
            <person name="Martin F."/>
            <person name="Silar P."/>
            <person name="Natvig D.O."/>
            <person name="Lalanne C."/>
            <person name="Gautier V."/>
            <person name="Ament-Velasquez S.L."/>
            <person name="Kruys A."/>
            <person name="Hutchinson M.I."/>
            <person name="Powell A.J."/>
            <person name="Barry K."/>
            <person name="Miller A.N."/>
            <person name="Grigoriev I.V."/>
            <person name="Debuchy R."/>
            <person name="Gladieux P."/>
            <person name="Hiltunen Thoren M."/>
            <person name="Johannesson H."/>
        </authorList>
    </citation>
    <scope>NUCLEOTIDE SEQUENCE</scope>
    <source>
        <strain evidence="5">CBS 168.71</strain>
    </source>
</reference>
<evidence type="ECO:0000313" key="5">
    <source>
        <dbReference type="EMBL" id="KAK3299405.1"/>
    </source>
</evidence>
<protein>
    <recommendedName>
        <fullName evidence="2">Dipeptidase</fullName>
        <ecNumber evidence="2">3.4.13.19</ecNumber>
    </recommendedName>
</protein>
<feature type="region of interest" description="Disordered" evidence="3">
    <location>
        <begin position="1"/>
        <end position="23"/>
    </location>
</feature>
<dbReference type="PROSITE" id="PS51365">
    <property type="entry name" value="RENAL_DIPEPTIDASE_2"/>
    <property type="match status" value="1"/>
</dbReference>
<organism evidence="5 6">
    <name type="scientific">Chaetomium fimeti</name>
    <dbReference type="NCBI Taxonomy" id="1854472"/>
    <lineage>
        <taxon>Eukaryota</taxon>
        <taxon>Fungi</taxon>
        <taxon>Dikarya</taxon>
        <taxon>Ascomycota</taxon>
        <taxon>Pezizomycotina</taxon>
        <taxon>Sordariomycetes</taxon>
        <taxon>Sordariomycetidae</taxon>
        <taxon>Sordariales</taxon>
        <taxon>Chaetomiaceae</taxon>
        <taxon>Chaetomium</taxon>
    </lineage>
</organism>
<dbReference type="GeneID" id="87846021"/>
<keyword evidence="1 2" id="KW-0224">Dipeptidase</keyword>